<feature type="compositionally biased region" description="Polar residues" evidence="1">
    <location>
        <begin position="109"/>
        <end position="131"/>
    </location>
</feature>
<proteinExistence type="predicted"/>
<feature type="compositionally biased region" description="Low complexity" evidence="1">
    <location>
        <begin position="141"/>
        <end position="150"/>
    </location>
</feature>
<organism evidence="4">
    <name type="scientific">Taenia asiatica</name>
    <name type="common">Asian tapeworm</name>
    <dbReference type="NCBI Taxonomy" id="60517"/>
    <lineage>
        <taxon>Eukaryota</taxon>
        <taxon>Metazoa</taxon>
        <taxon>Spiralia</taxon>
        <taxon>Lophotrochozoa</taxon>
        <taxon>Platyhelminthes</taxon>
        <taxon>Cestoda</taxon>
        <taxon>Eucestoda</taxon>
        <taxon>Cyclophyllidea</taxon>
        <taxon>Taeniidae</taxon>
        <taxon>Taenia</taxon>
    </lineage>
</organism>
<protein>
    <submittedName>
        <fullName evidence="4">IRS-type PTB domain-containing protein</fullName>
    </submittedName>
</protein>
<dbReference type="OrthoDB" id="6243387at2759"/>
<evidence type="ECO:0000313" key="2">
    <source>
        <dbReference type="EMBL" id="VDK20266.1"/>
    </source>
</evidence>
<evidence type="ECO:0000256" key="1">
    <source>
        <dbReference type="SAM" id="MobiDB-lite"/>
    </source>
</evidence>
<dbReference type="AlphaFoldDB" id="A0A0R3VSH7"/>
<feature type="region of interest" description="Disordered" evidence="1">
    <location>
        <begin position="85"/>
        <end position="192"/>
    </location>
</feature>
<reference evidence="4" key="1">
    <citation type="submission" date="2017-02" db="UniProtKB">
        <authorList>
            <consortium name="WormBaseParasite"/>
        </authorList>
    </citation>
    <scope>IDENTIFICATION</scope>
</reference>
<accession>A0A0R3VSH7</accession>
<feature type="compositionally biased region" description="Basic and acidic residues" evidence="1">
    <location>
        <begin position="161"/>
        <end position="177"/>
    </location>
</feature>
<feature type="region of interest" description="Disordered" evidence="1">
    <location>
        <begin position="238"/>
        <end position="333"/>
    </location>
</feature>
<dbReference type="WBParaSite" id="TASK_0000011501-mRNA-1">
    <property type="protein sequence ID" value="TASK_0000011501-mRNA-1"/>
    <property type="gene ID" value="TASK_0000011501"/>
</dbReference>
<dbReference type="STRING" id="60517.A0A0R3VSH7"/>
<evidence type="ECO:0000313" key="3">
    <source>
        <dbReference type="Proteomes" id="UP000282613"/>
    </source>
</evidence>
<sequence length="514" mass="55185">MTKSSDCRFGAVGGVLRVDAGRRCSTGDGHFFFMCSPNNGQPVDALVSQIRQLALEAKQRLRQEQAARQRILQQHQEQSFIVETGSSGTAGQLPPPVPSKGSPDLGSAKSLSKLGNRSPSPKGNWRGTINVSGNGSGGNRSSGSWWTSGNFKRASSTPVRRQVDEALDKTVPQREGEGVQGKCSPNSTTDPTILSQKSVEKAVDDNNGVFIASPGKAVIAQLKTNGPTSVTPAVEVKEVPSNGIAHQPRLYDNVPTSESLEKTGETDRQGTESRRPGNDLRPPGASGQRLEDTNLPPPPPPPPNSFLLSRQNRESNNSAITPTNALEGGDSGSASPIGYNGAGIINSTPPAAATKQFAQYSPKTFDLASHRQTSLEAPRQSWMAGMSSMLAYRPYREENPTEGGETEFASDPLKSLHKSQPGKSLSFGSGVYESEDRSPSDPARLNMRGLDEVLQELRDANQNVTSAVQAVERQRRVHGRSTPYHPHHQLQSPQPSTLARTTSPAFAWSIKRDI</sequence>
<reference evidence="2 3" key="2">
    <citation type="submission" date="2018-11" db="EMBL/GenBank/DDBJ databases">
        <authorList>
            <consortium name="Pathogen Informatics"/>
        </authorList>
    </citation>
    <scope>NUCLEOTIDE SEQUENCE [LARGE SCALE GENOMIC DNA]</scope>
</reference>
<evidence type="ECO:0000313" key="4">
    <source>
        <dbReference type="WBParaSite" id="TASK_0000011501-mRNA-1"/>
    </source>
</evidence>
<feature type="compositionally biased region" description="Polar residues" evidence="1">
    <location>
        <begin position="183"/>
        <end position="192"/>
    </location>
</feature>
<dbReference type="Proteomes" id="UP000282613">
    <property type="component" value="Unassembled WGS sequence"/>
</dbReference>
<dbReference type="InterPro" id="IPR011993">
    <property type="entry name" value="PH-like_dom_sf"/>
</dbReference>
<feature type="compositionally biased region" description="Pro residues" evidence="1">
    <location>
        <begin position="295"/>
        <end position="304"/>
    </location>
</feature>
<dbReference type="SUPFAM" id="SSF50729">
    <property type="entry name" value="PH domain-like"/>
    <property type="match status" value="1"/>
</dbReference>
<dbReference type="EMBL" id="UYRS01000010">
    <property type="protein sequence ID" value="VDK20266.1"/>
    <property type="molecule type" value="Genomic_DNA"/>
</dbReference>
<feature type="region of interest" description="Disordered" evidence="1">
    <location>
        <begin position="397"/>
        <end position="445"/>
    </location>
</feature>
<feature type="compositionally biased region" description="Polar residues" evidence="1">
    <location>
        <begin position="489"/>
        <end position="502"/>
    </location>
</feature>
<feature type="compositionally biased region" description="Basic and acidic residues" evidence="1">
    <location>
        <begin position="259"/>
        <end position="278"/>
    </location>
</feature>
<dbReference type="Gene3D" id="2.30.29.30">
    <property type="entry name" value="Pleckstrin-homology domain (PH domain)/Phosphotyrosine-binding domain (PTB)"/>
    <property type="match status" value="1"/>
</dbReference>
<feature type="compositionally biased region" description="Polar residues" evidence="1">
    <location>
        <begin position="306"/>
        <end position="324"/>
    </location>
</feature>
<feature type="region of interest" description="Disordered" evidence="1">
    <location>
        <begin position="476"/>
        <end position="502"/>
    </location>
</feature>
<keyword evidence="3" id="KW-1185">Reference proteome</keyword>
<gene>
    <name evidence="2" type="ORF">TASK_LOCUS116</name>
</gene>
<name>A0A0R3VSH7_TAEAS</name>